<accession>A0A8J3QXM5</accession>
<name>A0A8J3QXM5_9ACTN</name>
<dbReference type="AlphaFoldDB" id="A0A8J3QXM5"/>
<sequence length="73" mass="7941">MILGGNVVTYFVLASDVLIIQSRGRTISTVPNNRMTYTGIRDLSRGRRRVVVEVDAGRPRRPGRTADRAGAGA</sequence>
<comment type="caution">
    <text evidence="1">The sequence shown here is derived from an EMBL/GenBank/DDBJ whole genome shotgun (WGS) entry which is preliminary data.</text>
</comment>
<reference evidence="1" key="1">
    <citation type="submission" date="2021-01" db="EMBL/GenBank/DDBJ databases">
        <title>Whole genome shotgun sequence of Rugosimonospora africana NBRC 104875.</title>
        <authorList>
            <person name="Komaki H."/>
            <person name="Tamura T."/>
        </authorList>
    </citation>
    <scope>NUCLEOTIDE SEQUENCE</scope>
    <source>
        <strain evidence="1">NBRC 104875</strain>
    </source>
</reference>
<protein>
    <submittedName>
        <fullName evidence="1">Uncharacterized protein</fullName>
    </submittedName>
</protein>
<dbReference type="EMBL" id="BONZ01000045">
    <property type="protein sequence ID" value="GIH16566.1"/>
    <property type="molecule type" value="Genomic_DNA"/>
</dbReference>
<proteinExistence type="predicted"/>
<gene>
    <name evidence="1" type="ORF">Raf01_47380</name>
</gene>
<organism evidence="1 2">
    <name type="scientific">Rugosimonospora africana</name>
    <dbReference type="NCBI Taxonomy" id="556532"/>
    <lineage>
        <taxon>Bacteria</taxon>
        <taxon>Bacillati</taxon>
        <taxon>Actinomycetota</taxon>
        <taxon>Actinomycetes</taxon>
        <taxon>Micromonosporales</taxon>
        <taxon>Micromonosporaceae</taxon>
        <taxon>Rugosimonospora</taxon>
    </lineage>
</organism>
<keyword evidence="2" id="KW-1185">Reference proteome</keyword>
<evidence type="ECO:0000313" key="2">
    <source>
        <dbReference type="Proteomes" id="UP000642748"/>
    </source>
</evidence>
<dbReference type="Proteomes" id="UP000642748">
    <property type="component" value="Unassembled WGS sequence"/>
</dbReference>
<evidence type="ECO:0000313" key="1">
    <source>
        <dbReference type="EMBL" id="GIH16566.1"/>
    </source>
</evidence>